<evidence type="ECO:0000313" key="2">
    <source>
        <dbReference type="EMBL" id="QJA48429.1"/>
    </source>
</evidence>
<organism evidence="2">
    <name type="scientific">viral metagenome</name>
    <dbReference type="NCBI Taxonomy" id="1070528"/>
    <lineage>
        <taxon>unclassified sequences</taxon>
        <taxon>metagenomes</taxon>
        <taxon>organismal metagenomes</taxon>
    </lineage>
</organism>
<keyword evidence="1" id="KW-1133">Transmembrane helix</keyword>
<accession>A0A6H1ZLU0</accession>
<proteinExistence type="predicted"/>
<sequence>MAPLILAGLSLLPKIPAIWASVAGLFGKKVPDSIEAAGKLAEELTAVVTSGNISPEAKVELEKIMASHEEEMAKIALEEKRLALEGTKLEYKDVQGVRDLEIAAYQTGDEYIARTRPKLLRDMWTAIRIFIFYVPLCVIAGHTIGLSASVLLAFIGVVEWIGGWLFGTFGAAYLGYSAARSVDKKNPNFKNGSGIINKVVKNLS</sequence>
<protein>
    <submittedName>
        <fullName evidence="2">Uncharacterized protein</fullName>
    </submittedName>
</protein>
<feature type="transmembrane region" description="Helical" evidence="1">
    <location>
        <begin position="126"/>
        <end position="144"/>
    </location>
</feature>
<reference evidence="2" key="1">
    <citation type="submission" date="2020-03" db="EMBL/GenBank/DDBJ databases">
        <title>The deep terrestrial virosphere.</title>
        <authorList>
            <person name="Holmfeldt K."/>
            <person name="Nilsson E."/>
            <person name="Simone D."/>
            <person name="Lopez-Fernandez M."/>
            <person name="Wu X."/>
            <person name="de Brujin I."/>
            <person name="Lundin D."/>
            <person name="Andersson A."/>
            <person name="Bertilsson S."/>
            <person name="Dopson M."/>
        </authorList>
    </citation>
    <scope>NUCLEOTIDE SEQUENCE</scope>
    <source>
        <strain evidence="2">TM448A00944</strain>
    </source>
</reference>
<evidence type="ECO:0000256" key="1">
    <source>
        <dbReference type="SAM" id="Phobius"/>
    </source>
</evidence>
<dbReference type="EMBL" id="MT144083">
    <property type="protein sequence ID" value="QJA48429.1"/>
    <property type="molecule type" value="Genomic_DNA"/>
</dbReference>
<dbReference type="AlphaFoldDB" id="A0A6H1ZLU0"/>
<keyword evidence="1" id="KW-0472">Membrane</keyword>
<keyword evidence="1" id="KW-0812">Transmembrane</keyword>
<name>A0A6H1ZLU0_9ZZZZ</name>
<gene>
    <name evidence="2" type="ORF">TM448A00944_0021</name>
</gene>
<feature type="transmembrane region" description="Helical" evidence="1">
    <location>
        <begin position="150"/>
        <end position="176"/>
    </location>
</feature>